<keyword evidence="5 7" id="KW-1133">Transmembrane helix</keyword>
<dbReference type="RefSeq" id="WP_130553043.1">
    <property type="nucleotide sequence ID" value="NZ_SHMC01000011.1"/>
</dbReference>
<protein>
    <submittedName>
        <fullName evidence="8">DoxX family protein</fullName>
    </submittedName>
</protein>
<keyword evidence="6 7" id="KW-0472">Membrane</keyword>
<evidence type="ECO:0000313" key="8">
    <source>
        <dbReference type="EMBL" id="TAA20148.1"/>
    </source>
</evidence>
<proteinExistence type="inferred from homology"/>
<comment type="similarity">
    <text evidence="2">Belongs to the DoxX family.</text>
</comment>
<evidence type="ECO:0000256" key="7">
    <source>
        <dbReference type="SAM" id="Phobius"/>
    </source>
</evidence>
<dbReference type="OrthoDB" id="5398343at2"/>
<name>A0A4Q8L4D3_9GAMM</name>
<gene>
    <name evidence="8" type="ORF">EA660_19170</name>
</gene>
<dbReference type="AlphaFoldDB" id="A0A4Q8L4D3"/>
<organism evidence="8 9">
    <name type="scientific">Pseudoxanthomonas winnipegensis</name>
    <dbReference type="NCBI Taxonomy" id="2480810"/>
    <lineage>
        <taxon>Bacteria</taxon>
        <taxon>Pseudomonadati</taxon>
        <taxon>Pseudomonadota</taxon>
        <taxon>Gammaproteobacteria</taxon>
        <taxon>Lysobacterales</taxon>
        <taxon>Lysobacteraceae</taxon>
        <taxon>Pseudoxanthomonas</taxon>
    </lineage>
</organism>
<evidence type="ECO:0000256" key="6">
    <source>
        <dbReference type="ARBA" id="ARBA00023136"/>
    </source>
</evidence>
<evidence type="ECO:0000256" key="2">
    <source>
        <dbReference type="ARBA" id="ARBA00006679"/>
    </source>
</evidence>
<reference evidence="8 9" key="1">
    <citation type="submission" date="2019-02" db="EMBL/GenBank/DDBJ databases">
        <title>WGS of Pseudoxanthomonas species novum from clinical isolates.</title>
        <authorList>
            <person name="Bernier A.-M."/>
            <person name="Bernard K."/>
            <person name="Vachon A."/>
        </authorList>
    </citation>
    <scope>NUCLEOTIDE SEQUENCE [LARGE SCALE GENOMIC DNA]</scope>
    <source>
        <strain evidence="8 9">NML171200</strain>
    </source>
</reference>
<dbReference type="PANTHER" id="PTHR33452">
    <property type="entry name" value="OXIDOREDUCTASE CATD-RELATED"/>
    <property type="match status" value="1"/>
</dbReference>
<sequence length="167" mass="17584">MQLPTPPDTAHPAAAGAPLIFPRLSGLYARAEPAAYALLRGVFGVVLMTHGLPKLLRTSHGSMADPMAGSIQLIENVLRLPAAPALALFVALLEGVGGALLAIGLGTRAIAAMVTVQMLAICVALGPTWPWIDRGIEFPFLMMFLAIFMAFKGSGPWSLDRALGREL</sequence>
<dbReference type="InterPro" id="IPR051907">
    <property type="entry name" value="DoxX-like_oxidoreductase"/>
</dbReference>
<evidence type="ECO:0000313" key="9">
    <source>
        <dbReference type="Proteomes" id="UP000292627"/>
    </source>
</evidence>
<comment type="caution">
    <text evidence="8">The sequence shown here is derived from an EMBL/GenBank/DDBJ whole genome shotgun (WGS) entry which is preliminary data.</text>
</comment>
<dbReference type="Pfam" id="PF07681">
    <property type="entry name" value="DoxX"/>
    <property type="match status" value="1"/>
</dbReference>
<dbReference type="InterPro" id="IPR032808">
    <property type="entry name" value="DoxX"/>
</dbReference>
<evidence type="ECO:0000256" key="5">
    <source>
        <dbReference type="ARBA" id="ARBA00022989"/>
    </source>
</evidence>
<accession>A0A4Q8L4D3</accession>
<dbReference type="Proteomes" id="UP000292627">
    <property type="component" value="Unassembled WGS sequence"/>
</dbReference>
<evidence type="ECO:0000256" key="3">
    <source>
        <dbReference type="ARBA" id="ARBA00022475"/>
    </source>
</evidence>
<dbReference type="PANTHER" id="PTHR33452:SF1">
    <property type="entry name" value="INNER MEMBRANE PROTEIN YPHA-RELATED"/>
    <property type="match status" value="1"/>
</dbReference>
<feature type="transmembrane region" description="Helical" evidence="7">
    <location>
        <begin position="109"/>
        <end position="126"/>
    </location>
</feature>
<evidence type="ECO:0000256" key="1">
    <source>
        <dbReference type="ARBA" id="ARBA00004651"/>
    </source>
</evidence>
<keyword evidence="4 7" id="KW-0812">Transmembrane</keyword>
<feature type="transmembrane region" description="Helical" evidence="7">
    <location>
        <begin position="138"/>
        <end position="159"/>
    </location>
</feature>
<comment type="subcellular location">
    <subcellularLocation>
        <location evidence="1">Cell membrane</location>
        <topology evidence="1">Multi-pass membrane protein</topology>
    </subcellularLocation>
</comment>
<dbReference type="EMBL" id="SHMC01000011">
    <property type="protein sequence ID" value="TAA20148.1"/>
    <property type="molecule type" value="Genomic_DNA"/>
</dbReference>
<dbReference type="GO" id="GO:0005886">
    <property type="term" value="C:plasma membrane"/>
    <property type="evidence" value="ECO:0007669"/>
    <property type="project" value="UniProtKB-SubCell"/>
</dbReference>
<feature type="transmembrane region" description="Helical" evidence="7">
    <location>
        <begin position="77"/>
        <end position="103"/>
    </location>
</feature>
<evidence type="ECO:0000256" key="4">
    <source>
        <dbReference type="ARBA" id="ARBA00022692"/>
    </source>
</evidence>
<keyword evidence="3" id="KW-1003">Cell membrane</keyword>